<feature type="transmembrane region" description="Helical" evidence="1">
    <location>
        <begin position="282"/>
        <end position="299"/>
    </location>
</feature>
<evidence type="ECO:0000313" key="4">
    <source>
        <dbReference type="Proteomes" id="UP000503336"/>
    </source>
</evidence>
<evidence type="ECO:0000313" key="3">
    <source>
        <dbReference type="EMBL" id="QIE57986.1"/>
    </source>
</evidence>
<dbReference type="AlphaFoldDB" id="A0A7M3T7K5"/>
<feature type="transmembrane region" description="Helical" evidence="1">
    <location>
        <begin position="44"/>
        <end position="67"/>
    </location>
</feature>
<name>A0A7M3T7K5_9RHOB</name>
<feature type="transmembrane region" description="Helical" evidence="1">
    <location>
        <begin position="160"/>
        <end position="180"/>
    </location>
</feature>
<feature type="transmembrane region" description="Helical" evidence="1">
    <location>
        <begin position="226"/>
        <end position="245"/>
    </location>
</feature>
<dbReference type="Pfam" id="PF00892">
    <property type="entry name" value="EamA"/>
    <property type="match status" value="1"/>
</dbReference>
<keyword evidence="1" id="KW-1133">Transmembrane helix</keyword>
<organism evidence="3 4">
    <name type="scientific">Pikeienuella piscinae</name>
    <dbReference type="NCBI Taxonomy" id="2748098"/>
    <lineage>
        <taxon>Bacteria</taxon>
        <taxon>Pseudomonadati</taxon>
        <taxon>Pseudomonadota</taxon>
        <taxon>Alphaproteobacteria</taxon>
        <taxon>Rhodobacterales</taxon>
        <taxon>Paracoccaceae</taxon>
        <taxon>Pikeienuella</taxon>
    </lineage>
</organism>
<dbReference type="InterPro" id="IPR000620">
    <property type="entry name" value="EamA_dom"/>
</dbReference>
<keyword evidence="4" id="KW-1185">Reference proteome</keyword>
<keyword evidence="1" id="KW-0812">Transmembrane</keyword>
<dbReference type="KEGG" id="hdh:G5B40_19890"/>
<dbReference type="SUPFAM" id="SSF103481">
    <property type="entry name" value="Multidrug resistance efflux transporter EmrE"/>
    <property type="match status" value="2"/>
</dbReference>
<dbReference type="Gene3D" id="1.10.3730.20">
    <property type="match status" value="2"/>
</dbReference>
<gene>
    <name evidence="3" type="ORF">G5B40_19890</name>
</gene>
<dbReference type="Proteomes" id="UP000503336">
    <property type="component" value="Chromosome"/>
</dbReference>
<feature type="transmembrane region" description="Helical" evidence="1">
    <location>
        <begin position="257"/>
        <end position="275"/>
    </location>
</feature>
<proteinExistence type="predicted"/>
<feature type="transmembrane region" description="Helical" evidence="1">
    <location>
        <begin position="13"/>
        <end position="32"/>
    </location>
</feature>
<feature type="domain" description="EamA" evidence="2">
    <location>
        <begin position="163"/>
        <end position="297"/>
    </location>
</feature>
<feature type="transmembrane region" description="Helical" evidence="1">
    <location>
        <begin position="102"/>
        <end position="123"/>
    </location>
</feature>
<keyword evidence="1" id="KW-0472">Membrane</keyword>
<dbReference type="RefSeq" id="WP_165103892.1">
    <property type="nucleotide sequence ID" value="NZ_CP049056.1"/>
</dbReference>
<evidence type="ECO:0000259" key="2">
    <source>
        <dbReference type="Pfam" id="PF00892"/>
    </source>
</evidence>
<dbReference type="EMBL" id="CP049056">
    <property type="protein sequence ID" value="QIE57986.1"/>
    <property type="molecule type" value="Genomic_DNA"/>
</dbReference>
<feature type="transmembrane region" description="Helical" evidence="1">
    <location>
        <begin position="73"/>
        <end position="95"/>
    </location>
</feature>
<accession>A0A7M3T7K5</accession>
<feature type="transmembrane region" description="Helical" evidence="1">
    <location>
        <begin position="129"/>
        <end position="148"/>
    </location>
</feature>
<sequence>MADWVGAIEGTETGAAVATALALTSALAHAVFGAIQKGRGVDPWLIRGAIDIWYFLMALPIALFVFPLPSLELAPVFFGAFVIHSCYKLLLAAAYARGAFTVVYPVVRGVSPLATVVFAGVVFGESFRLGQWGGVLLLSLAIMALAAVNLRRVTMGRETLLNALILALFTGLFTALYTTYDAWGIRLAENPFSFLFWFFVADGFFFPILAFILWRRRPSRPPLMPMLRLGFVGALIACVSFGAVMMATRLDKVGEAAALRETSVVFAAIIGWLFLKEEVGPLRAGLMALIGLGAMLVEFG</sequence>
<protein>
    <submittedName>
        <fullName evidence="3">EamA family transporter</fullName>
    </submittedName>
</protein>
<dbReference type="InterPro" id="IPR037185">
    <property type="entry name" value="EmrE-like"/>
</dbReference>
<feature type="transmembrane region" description="Helical" evidence="1">
    <location>
        <begin position="192"/>
        <end position="214"/>
    </location>
</feature>
<evidence type="ECO:0000256" key="1">
    <source>
        <dbReference type="SAM" id="Phobius"/>
    </source>
</evidence>
<dbReference type="GO" id="GO:0016020">
    <property type="term" value="C:membrane"/>
    <property type="evidence" value="ECO:0007669"/>
    <property type="project" value="InterPro"/>
</dbReference>
<reference evidence="3 4" key="1">
    <citation type="submission" date="2020-02" db="EMBL/GenBank/DDBJ databases">
        <title>complete genome sequence of Rhodobacteraceae bacterium.</title>
        <authorList>
            <person name="Park J."/>
            <person name="Kim Y.-S."/>
            <person name="Kim K.-H."/>
        </authorList>
    </citation>
    <scope>NUCLEOTIDE SEQUENCE [LARGE SCALE GENOMIC DNA]</scope>
    <source>
        <strain evidence="3 4">RR4-56</strain>
    </source>
</reference>